<dbReference type="NCBIfam" id="TIGR00576">
    <property type="entry name" value="dut"/>
    <property type="match status" value="1"/>
</dbReference>
<keyword evidence="5 7" id="KW-0546">Nucleotide metabolism</keyword>
<dbReference type="InterPro" id="IPR029054">
    <property type="entry name" value="dUTPase-like"/>
</dbReference>
<evidence type="ECO:0000256" key="7">
    <source>
        <dbReference type="HAMAP-Rule" id="MF_00116"/>
    </source>
</evidence>
<evidence type="ECO:0000256" key="5">
    <source>
        <dbReference type="ARBA" id="ARBA00023080"/>
    </source>
</evidence>
<keyword evidence="2 7" id="KW-0479">Metal-binding</keyword>
<dbReference type="PANTHER" id="PTHR11241:SF0">
    <property type="entry name" value="DEOXYURIDINE 5'-TRIPHOSPHATE NUCLEOTIDOHYDROLASE"/>
    <property type="match status" value="1"/>
</dbReference>
<feature type="binding site" evidence="7">
    <location>
        <position position="86"/>
    </location>
    <ligand>
        <name>substrate</name>
    </ligand>
</feature>
<reference evidence="9 10" key="1">
    <citation type="journal article" date="2018" name="Environ. Microbiol.">
        <title>Novel energy conservation strategies and behaviour of Pelotomaculum schinkii driving syntrophic propionate catabolism.</title>
        <authorList>
            <person name="Hidalgo-Ahumada C.A.P."/>
            <person name="Nobu M.K."/>
            <person name="Narihiro T."/>
            <person name="Tamaki H."/>
            <person name="Liu W.T."/>
            <person name="Kamagata Y."/>
            <person name="Stams A.J.M."/>
            <person name="Imachi H."/>
            <person name="Sousa D.Z."/>
        </authorList>
    </citation>
    <scope>NUCLEOTIDE SEQUENCE [LARGE SCALE GENOMIC DNA]</scope>
    <source>
        <strain evidence="9 10">MGP</strain>
    </source>
</reference>
<dbReference type="EMBL" id="QFFZ01000096">
    <property type="protein sequence ID" value="TEB06426.1"/>
    <property type="molecule type" value="Genomic_DNA"/>
</dbReference>
<dbReference type="EC" id="3.6.1.23" evidence="7"/>
<evidence type="ECO:0000313" key="10">
    <source>
        <dbReference type="Proteomes" id="UP000297597"/>
    </source>
</evidence>
<dbReference type="GO" id="GO:0006226">
    <property type="term" value="P:dUMP biosynthetic process"/>
    <property type="evidence" value="ECO:0007669"/>
    <property type="project" value="UniProtKB-UniRule"/>
</dbReference>
<accession>A0A4Y7RC74</accession>
<dbReference type="HAMAP" id="MF_00116">
    <property type="entry name" value="dUTPase_bact"/>
    <property type="match status" value="1"/>
</dbReference>
<dbReference type="SUPFAM" id="SSF51283">
    <property type="entry name" value="dUTPase-like"/>
    <property type="match status" value="1"/>
</dbReference>
<evidence type="ECO:0000313" key="9">
    <source>
        <dbReference type="EMBL" id="TEB06426.1"/>
    </source>
</evidence>
<dbReference type="AlphaFoldDB" id="A0A4Y7RC74"/>
<comment type="similarity">
    <text evidence="1 7">Belongs to the dUTPase family.</text>
</comment>
<comment type="caution">
    <text evidence="9">The sequence shown here is derived from an EMBL/GenBank/DDBJ whole genome shotgun (WGS) entry which is preliminary data.</text>
</comment>
<dbReference type="NCBIfam" id="NF001862">
    <property type="entry name" value="PRK00601.1"/>
    <property type="match status" value="1"/>
</dbReference>
<keyword evidence="4 7" id="KW-0460">Magnesium</keyword>
<evidence type="ECO:0000256" key="4">
    <source>
        <dbReference type="ARBA" id="ARBA00022842"/>
    </source>
</evidence>
<dbReference type="Proteomes" id="UP000297597">
    <property type="component" value="Unassembled WGS sequence"/>
</dbReference>
<dbReference type="UniPathway" id="UPA00610">
    <property type="reaction ID" value="UER00666"/>
</dbReference>
<keyword evidence="3 7" id="KW-0378">Hydrolase</keyword>
<gene>
    <name evidence="7 9" type="primary">dut</name>
    <name evidence="9" type="ORF">Pmgp_03744</name>
</gene>
<evidence type="ECO:0000256" key="6">
    <source>
        <dbReference type="ARBA" id="ARBA00047686"/>
    </source>
</evidence>
<dbReference type="PANTHER" id="PTHR11241">
    <property type="entry name" value="DEOXYURIDINE 5'-TRIPHOSPHATE NUCLEOTIDOHYDROLASE"/>
    <property type="match status" value="1"/>
</dbReference>
<evidence type="ECO:0000256" key="3">
    <source>
        <dbReference type="ARBA" id="ARBA00022801"/>
    </source>
</evidence>
<comment type="cofactor">
    <cofactor evidence="7">
        <name>Mg(2+)</name>
        <dbReference type="ChEBI" id="CHEBI:18420"/>
    </cofactor>
</comment>
<dbReference type="GO" id="GO:0004170">
    <property type="term" value="F:dUTP diphosphatase activity"/>
    <property type="evidence" value="ECO:0007669"/>
    <property type="project" value="UniProtKB-UniRule"/>
</dbReference>
<protein>
    <recommendedName>
        <fullName evidence="7">Deoxyuridine 5'-triphosphate nucleotidohydrolase</fullName>
        <shortName evidence="7">dUTPase</shortName>
        <ecNumber evidence="7">3.6.1.23</ecNumber>
    </recommendedName>
    <alternativeName>
        <fullName evidence="7">dUTP pyrophosphatase</fullName>
    </alternativeName>
</protein>
<name>A0A4Y7RC74_9FIRM</name>
<dbReference type="Pfam" id="PF00692">
    <property type="entry name" value="dUTPase"/>
    <property type="match status" value="1"/>
</dbReference>
<organism evidence="9 10">
    <name type="scientific">Pelotomaculum propionicicum</name>
    <dbReference type="NCBI Taxonomy" id="258475"/>
    <lineage>
        <taxon>Bacteria</taxon>
        <taxon>Bacillati</taxon>
        <taxon>Bacillota</taxon>
        <taxon>Clostridia</taxon>
        <taxon>Eubacteriales</taxon>
        <taxon>Desulfotomaculaceae</taxon>
        <taxon>Pelotomaculum</taxon>
    </lineage>
</organism>
<comment type="pathway">
    <text evidence="7">Pyrimidine metabolism; dUMP biosynthesis; dUMP from dCTP (dUTP route): step 2/2.</text>
</comment>
<evidence type="ECO:0000256" key="1">
    <source>
        <dbReference type="ARBA" id="ARBA00006581"/>
    </source>
</evidence>
<keyword evidence="10" id="KW-1185">Reference proteome</keyword>
<dbReference type="InterPro" id="IPR008181">
    <property type="entry name" value="dUTPase"/>
</dbReference>
<comment type="function">
    <text evidence="7">This enzyme is involved in nucleotide metabolism: it produces dUMP, the immediate precursor of thymidine nucleotides and it decreases the intracellular concentration of dUTP so that uracil cannot be incorporated into DNA.</text>
</comment>
<dbReference type="CDD" id="cd07557">
    <property type="entry name" value="trimeric_dUTPase"/>
    <property type="match status" value="1"/>
</dbReference>
<dbReference type="InterPro" id="IPR036157">
    <property type="entry name" value="dUTPase-like_sf"/>
</dbReference>
<feature type="domain" description="dUTPase-like" evidence="8">
    <location>
        <begin position="19"/>
        <end position="152"/>
    </location>
</feature>
<dbReference type="Gene3D" id="2.70.40.10">
    <property type="match status" value="1"/>
</dbReference>
<comment type="catalytic activity">
    <reaction evidence="6 7">
        <text>dUTP + H2O = dUMP + diphosphate + H(+)</text>
        <dbReference type="Rhea" id="RHEA:10248"/>
        <dbReference type="ChEBI" id="CHEBI:15377"/>
        <dbReference type="ChEBI" id="CHEBI:15378"/>
        <dbReference type="ChEBI" id="CHEBI:33019"/>
        <dbReference type="ChEBI" id="CHEBI:61555"/>
        <dbReference type="ChEBI" id="CHEBI:246422"/>
        <dbReference type="EC" id="3.6.1.23"/>
    </reaction>
</comment>
<dbReference type="InterPro" id="IPR033704">
    <property type="entry name" value="dUTPase_trimeric"/>
</dbReference>
<feature type="binding site" evidence="7">
    <location>
        <begin position="73"/>
        <end position="75"/>
    </location>
    <ligand>
        <name>substrate</name>
    </ligand>
</feature>
<evidence type="ECO:0000259" key="8">
    <source>
        <dbReference type="Pfam" id="PF00692"/>
    </source>
</evidence>
<dbReference type="GO" id="GO:0000287">
    <property type="term" value="F:magnesium ion binding"/>
    <property type="evidence" value="ECO:0007669"/>
    <property type="project" value="UniProtKB-UniRule"/>
</dbReference>
<dbReference type="GO" id="GO:0046081">
    <property type="term" value="P:dUTP catabolic process"/>
    <property type="evidence" value="ECO:0007669"/>
    <property type="project" value="InterPro"/>
</dbReference>
<evidence type="ECO:0000256" key="2">
    <source>
        <dbReference type="ARBA" id="ARBA00022723"/>
    </source>
</evidence>
<proteinExistence type="inferred from homology"/>
<dbReference type="FunFam" id="2.70.40.10:FF:000002">
    <property type="entry name" value="dUTP diphosphatase"/>
    <property type="match status" value="1"/>
</dbReference>
<feature type="binding site" evidence="7">
    <location>
        <begin position="90"/>
        <end position="92"/>
    </location>
    <ligand>
        <name>substrate</name>
    </ligand>
</feature>
<comment type="caution">
    <text evidence="7">Lacks conserved residue(s) required for the propagation of feature annotation.</text>
</comment>
<sequence>MDFMIKVKVKRVTEKLDTQFPMPRYATEGSAGLDLPACLEAPMVVPPQSRVKVPTGLAIEIPDRHIAGLVFPRSGLATKHGISLANAVGVIDSDYKGEIFVAVFNQSNQEYVIKPGERIAQLVFVPVFKAALEEADSLEDTERGAGGFGSTGKI</sequence>